<keyword evidence="1" id="KW-0812">Transmembrane</keyword>
<accession>M3HTS9</accession>
<protein>
    <submittedName>
        <fullName evidence="2">Uncharacterized protein</fullName>
    </submittedName>
</protein>
<comment type="caution">
    <text evidence="2">The sequence shown here is derived from an EMBL/GenBank/DDBJ whole genome shotgun (WGS) entry which is preliminary data.</text>
</comment>
<proteinExistence type="predicted"/>
<organism evidence="2 3">
    <name type="scientific">Leptospira borgpetersenii str. 200701203</name>
    <dbReference type="NCBI Taxonomy" id="1193007"/>
    <lineage>
        <taxon>Bacteria</taxon>
        <taxon>Pseudomonadati</taxon>
        <taxon>Spirochaetota</taxon>
        <taxon>Spirochaetia</taxon>
        <taxon>Leptospirales</taxon>
        <taxon>Leptospiraceae</taxon>
        <taxon>Leptospira</taxon>
    </lineage>
</organism>
<dbReference type="BioCyc" id="LBOR1193007:G11KN-4096-MONOMER"/>
<evidence type="ECO:0000256" key="1">
    <source>
        <dbReference type="SAM" id="Phobius"/>
    </source>
</evidence>
<keyword evidence="1" id="KW-1133">Transmembrane helix</keyword>
<keyword evidence="1" id="KW-0472">Membrane</keyword>
<evidence type="ECO:0000313" key="2">
    <source>
        <dbReference type="EMBL" id="EMG00985.1"/>
    </source>
</evidence>
<sequence length="46" mass="5531">MYFVIDFLKSINPFLLLKMTDRSLSEELILIAYFILFWSFLIKSPL</sequence>
<gene>
    <name evidence="2" type="ORF">LEP1GSC123_3931</name>
</gene>
<evidence type="ECO:0000313" key="3">
    <source>
        <dbReference type="Proteomes" id="UP000011783"/>
    </source>
</evidence>
<feature type="transmembrane region" description="Helical" evidence="1">
    <location>
        <begin position="24"/>
        <end position="42"/>
    </location>
</feature>
<name>M3HTS9_LEPBO</name>
<dbReference type="EMBL" id="AKWO02000038">
    <property type="protein sequence ID" value="EMG00985.1"/>
    <property type="molecule type" value="Genomic_DNA"/>
</dbReference>
<dbReference type="AlphaFoldDB" id="M3HTS9"/>
<dbReference type="Proteomes" id="UP000011783">
    <property type="component" value="Unassembled WGS sequence"/>
</dbReference>
<reference evidence="2 3" key="1">
    <citation type="submission" date="2013-01" db="EMBL/GenBank/DDBJ databases">
        <authorList>
            <person name="Harkins D.M."/>
            <person name="Durkin A.S."/>
            <person name="Brinkac L.M."/>
            <person name="Haft D.H."/>
            <person name="Selengut J.D."/>
            <person name="Sanka R."/>
            <person name="DePew J."/>
            <person name="Purushe J."/>
            <person name="Picardeau M."/>
            <person name="Werts C."/>
            <person name="Goarant C."/>
            <person name="Vinetz J.M."/>
            <person name="Sutton G.G."/>
            <person name="Nierman W.C."/>
            <person name="Fouts D.E."/>
        </authorList>
    </citation>
    <scope>NUCLEOTIDE SEQUENCE [LARGE SCALE GENOMIC DNA]</scope>
    <source>
        <strain evidence="2 3">200701203</strain>
    </source>
</reference>